<keyword evidence="2" id="KW-1185">Reference proteome</keyword>
<dbReference type="Proteomes" id="UP000282574">
    <property type="component" value="Unassembled WGS sequence"/>
</dbReference>
<proteinExistence type="predicted"/>
<organism evidence="1 2">
    <name type="scientific">Chroococcidiopsis cubana SAG 39.79</name>
    <dbReference type="NCBI Taxonomy" id="388085"/>
    <lineage>
        <taxon>Bacteria</taxon>
        <taxon>Bacillati</taxon>
        <taxon>Cyanobacteriota</taxon>
        <taxon>Cyanophyceae</taxon>
        <taxon>Chroococcidiopsidales</taxon>
        <taxon>Chroococcidiopsidaceae</taxon>
        <taxon>Chroococcidiopsis</taxon>
    </lineage>
</organism>
<sequence length="48" mass="5711">MWGCHPQLISVRYLELSLNYYKIKFKNRATVEKINLNADLSWGDTNEH</sequence>
<protein>
    <submittedName>
        <fullName evidence="1">Uncharacterized protein</fullName>
    </submittedName>
</protein>
<dbReference type="AlphaFoldDB" id="A0AB37ULI6"/>
<dbReference type="EMBL" id="RSCK01000016">
    <property type="protein sequence ID" value="RUT12280.1"/>
    <property type="molecule type" value="Genomic_DNA"/>
</dbReference>
<evidence type="ECO:0000313" key="1">
    <source>
        <dbReference type="EMBL" id="RUT12280.1"/>
    </source>
</evidence>
<gene>
    <name evidence="1" type="ORF">DSM107010_24940</name>
</gene>
<comment type="caution">
    <text evidence="1">The sequence shown here is derived from an EMBL/GenBank/DDBJ whole genome shotgun (WGS) entry which is preliminary data.</text>
</comment>
<evidence type="ECO:0000313" key="2">
    <source>
        <dbReference type="Proteomes" id="UP000282574"/>
    </source>
</evidence>
<accession>A0AB37ULI6</accession>
<name>A0AB37ULI6_9CYAN</name>
<reference evidence="1 2" key="1">
    <citation type="journal article" date="2019" name="Genome Biol. Evol.">
        <title>Day and night: Metabolic profiles and evolutionary relationships of six axenic non-marine cyanobacteria.</title>
        <authorList>
            <person name="Will S.E."/>
            <person name="Henke P."/>
            <person name="Boedeker C."/>
            <person name="Huang S."/>
            <person name="Brinkmann H."/>
            <person name="Rohde M."/>
            <person name="Jarek M."/>
            <person name="Friedl T."/>
            <person name="Seufert S."/>
            <person name="Schumacher M."/>
            <person name="Overmann J."/>
            <person name="Neumann-Schaal M."/>
            <person name="Petersen J."/>
        </authorList>
    </citation>
    <scope>NUCLEOTIDE SEQUENCE [LARGE SCALE GENOMIC DNA]</scope>
    <source>
        <strain evidence="1 2">SAG 39.79</strain>
    </source>
</reference>